<dbReference type="EMBL" id="OZ020101">
    <property type="protein sequence ID" value="CAK9275265.1"/>
    <property type="molecule type" value="Genomic_DNA"/>
</dbReference>
<protein>
    <submittedName>
        <fullName evidence="1">Uncharacterized protein</fullName>
    </submittedName>
</protein>
<sequence>MLKVASKLEAKWGEVLQSSDGSYPVGEWVGVFGGDDPLPSIVFWVSPSFRPMCNGEVQRIDILVGLKLFSISRQSKTLSYIPANESLVESHHRLDSRVAQVRVIQAMKGRNKNQFLLFCDEIGKMEVDLELYCWKGGDGNLLAYSSALGRRLLRDSKPKLNMVEKR</sequence>
<keyword evidence="3" id="KW-1185">Reference proteome</keyword>
<reference evidence="1" key="1">
    <citation type="submission" date="2024-02" db="EMBL/GenBank/DDBJ databases">
        <authorList>
            <consortium name="ELIXIR-Norway"/>
            <consortium name="Elixir Norway"/>
        </authorList>
    </citation>
    <scope>NUCLEOTIDE SEQUENCE</scope>
</reference>
<gene>
    <name evidence="1" type="ORF">CSSPJE1EN1_LOCUS20743</name>
    <name evidence="2" type="ORF">CSSPJE1EN1_LOCUS20750</name>
</gene>
<dbReference type="Proteomes" id="UP001497444">
    <property type="component" value="Chromosome 6"/>
</dbReference>
<evidence type="ECO:0000313" key="3">
    <source>
        <dbReference type="Proteomes" id="UP001497444"/>
    </source>
</evidence>
<dbReference type="EMBL" id="OZ020101">
    <property type="protein sequence ID" value="CAK9275272.1"/>
    <property type="molecule type" value="Genomic_DNA"/>
</dbReference>
<evidence type="ECO:0000313" key="1">
    <source>
        <dbReference type="EMBL" id="CAK9275265.1"/>
    </source>
</evidence>
<organism evidence="1 3">
    <name type="scientific">Sphagnum jensenii</name>
    <dbReference type="NCBI Taxonomy" id="128206"/>
    <lineage>
        <taxon>Eukaryota</taxon>
        <taxon>Viridiplantae</taxon>
        <taxon>Streptophyta</taxon>
        <taxon>Embryophyta</taxon>
        <taxon>Bryophyta</taxon>
        <taxon>Sphagnophytina</taxon>
        <taxon>Sphagnopsida</taxon>
        <taxon>Sphagnales</taxon>
        <taxon>Sphagnaceae</taxon>
        <taxon>Sphagnum</taxon>
    </lineage>
</organism>
<accession>A0ABP0XA01</accession>
<proteinExistence type="predicted"/>
<name>A0ABP0XA01_9BRYO</name>
<evidence type="ECO:0000313" key="2">
    <source>
        <dbReference type="EMBL" id="CAK9275272.1"/>
    </source>
</evidence>